<dbReference type="InterPro" id="IPR003462">
    <property type="entry name" value="ODC_Mu_crystall"/>
</dbReference>
<dbReference type="GO" id="GO:0005737">
    <property type="term" value="C:cytoplasm"/>
    <property type="evidence" value="ECO:0007669"/>
    <property type="project" value="TreeGrafter"/>
</dbReference>
<evidence type="ECO:0000313" key="1">
    <source>
        <dbReference type="EMBL" id="MYL32598.1"/>
    </source>
</evidence>
<dbReference type="Pfam" id="PF02423">
    <property type="entry name" value="OCD_Mu_crystall"/>
    <property type="match status" value="1"/>
</dbReference>
<dbReference type="Gene3D" id="3.40.50.720">
    <property type="entry name" value="NAD(P)-binding Rossmann-like Domain"/>
    <property type="match status" value="1"/>
</dbReference>
<dbReference type="PIRSF" id="PIRSF001439">
    <property type="entry name" value="CryM"/>
    <property type="match status" value="1"/>
</dbReference>
<dbReference type="EMBL" id="WMEQ01000002">
    <property type="protein sequence ID" value="MYL32598.1"/>
    <property type="molecule type" value="Genomic_DNA"/>
</dbReference>
<reference evidence="1 2" key="1">
    <citation type="submission" date="2019-11" db="EMBL/GenBank/DDBJ databases">
        <title>Genome sequences of 17 halophilic strains isolated from different environments.</title>
        <authorList>
            <person name="Furrow R.E."/>
        </authorList>
    </citation>
    <scope>NUCLEOTIDE SEQUENCE [LARGE SCALE GENOMIC DNA]</scope>
    <source>
        <strain evidence="1 2">22514_16_FS</strain>
    </source>
</reference>
<protein>
    <recommendedName>
        <fullName evidence="3">Ornithine cyclodeaminase family protein</fullName>
    </recommendedName>
</protein>
<dbReference type="PANTHER" id="PTHR13812">
    <property type="entry name" value="KETIMINE REDUCTASE MU-CRYSTALLIN"/>
    <property type="match status" value="1"/>
</dbReference>
<gene>
    <name evidence="1" type="ORF">GLW05_03205</name>
</gene>
<dbReference type="AlphaFoldDB" id="A0A6I4ZQU0"/>
<dbReference type="Proteomes" id="UP000468638">
    <property type="component" value="Unassembled WGS sequence"/>
</dbReference>
<dbReference type="InterPro" id="IPR036291">
    <property type="entry name" value="NAD(P)-bd_dom_sf"/>
</dbReference>
<sequence>MGVSRVIRKHVFRNVLFLWYDLKNHVNEGETLMKFISEDITKYITVKDIIEEYEHFHSQRDNQGMINPDRMHVEDDSRTALLMPAFYENYYAVKLVGVAPRNIDIGKPMVHSTMTLYKRDTMEPLITFDGNKLTGIRTAAIGGLGMKYLAPKDAATLGIVGTGVQAWTHLEAALSVRDIHTLYVYSRKEEKVAAFTEKVQEHFPNLNVVTPNLRDLIRKSEIIVTATGSSIPVLPEVDPSQWEAKHITAVGSFNPTMQEIPDSILRGIPSIFVDQPTARKESGDMIKAGELRDDTEFTTIEEVVQKGENMEINQVNLFKCVGSSIYDLLATKKLYETLPDLN</sequence>
<dbReference type="PANTHER" id="PTHR13812:SF19">
    <property type="entry name" value="KETIMINE REDUCTASE MU-CRYSTALLIN"/>
    <property type="match status" value="1"/>
</dbReference>
<evidence type="ECO:0008006" key="3">
    <source>
        <dbReference type="Google" id="ProtNLM"/>
    </source>
</evidence>
<dbReference type="SUPFAM" id="SSF51735">
    <property type="entry name" value="NAD(P)-binding Rossmann-fold domains"/>
    <property type="match status" value="1"/>
</dbReference>
<organism evidence="1 2">
    <name type="scientific">Pontibacillus yanchengensis</name>
    <dbReference type="NCBI Taxonomy" id="462910"/>
    <lineage>
        <taxon>Bacteria</taxon>
        <taxon>Bacillati</taxon>
        <taxon>Bacillota</taxon>
        <taxon>Bacilli</taxon>
        <taxon>Bacillales</taxon>
        <taxon>Bacillaceae</taxon>
        <taxon>Pontibacillus</taxon>
    </lineage>
</organism>
<dbReference type="InterPro" id="IPR023401">
    <property type="entry name" value="ODC_N"/>
</dbReference>
<name>A0A6I4ZQU0_9BACI</name>
<comment type="caution">
    <text evidence="1">The sequence shown here is derived from an EMBL/GenBank/DDBJ whole genome shotgun (WGS) entry which is preliminary data.</text>
</comment>
<proteinExistence type="predicted"/>
<accession>A0A6I4ZQU0</accession>
<evidence type="ECO:0000313" key="2">
    <source>
        <dbReference type="Proteomes" id="UP000468638"/>
    </source>
</evidence>
<dbReference type="Gene3D" id="3.30.1780.10">
    <property type="entry name" value="ornithine cyclodeaminase, domain 1"/>
    <property type="match status" value="1"/>
</dbReference>